<dbReference type="CDD" id="cd07942">
    <property type="entry name" value="DRE_TIM_LeuA"/>
    <property type="match status" value="1"/>
</dbReference>
<feature type="binding site" evidence="10">
    <location>
        <position position="245"/>
    </location>
    <ligand>
        <name>Mg(2+)</name>
        <dbReference type="ChEBI" id="CHEBI:18420"/>
    </ligand>
</feature>
<evidence type="ECO:0000256" key="3">
    <source>
        <dbReference type="ARBA" id="ARBA00009767"/>
    </source>
</evidence>
<comment type="catalytic activity">
    <reaction evidence="1 10">
        <text>3-methyl-2-oxobutanoate + acetyl-CoA + H2O = (2S)-2-isopropylmalate + CoA + H(+)</text>
        <dbReference type="Rhea" id="RHEA:21524"/>
        <dbReference type="ChEBI" id="CHEBI:1178"/>
        <dbReference type="ChEBI" id="CHEBI:11851"/>
        <dbReference type="ChEBI" id="CHEBI:15377"/>
        <dbReference type="ChEBI" id="CHEBI:15378"/>
        <dbReference type="ChEBI" id="CHEBI:57287"/>
        <dbReference type="ChEBI" id="CHEBI:57288"/>
        <dbReference type="EC" id="2.3.3.13"/>
    </reaction>
</comment>
<keyword evidence="5 10" id="KW-0432">Leucine biosynthesis</keyword>
<feature type="region of interest" description="Regulatory domain" evidence="10">
    <location>
        <begin position="438"/>
        <end position="586"/>
    </location>
</feature>
<dbReference type="GO" id="GO:0003852">
    <property type="term" value="F:2-isopropylmalate synthase activity"/>
    <property type="evidence" value="ECO:0007669"/>
    <property type="project" value="UniProtKB-UniRule"/>
</dbReference>
<dbReference type="InterPro" id="IPR000891">
    <property type="entry name" value="PYR_CT"/>
</dbReference>
<dbReference type="STRING" id="69960.SAMN05421720_10462"/>
<dbReference type="GO" id="GO:0000287">
    <property type="term" value="F:magnesium ion binding"/>
    <property type="evidence" value="ECO:0007669"/>
    <property type="project" value="UniProtKB-UniRule"/>
</dbReference>
<feature type="binding site" evidence="10">
    <location>
        <position position="243"/>
    </location>
    <ligand>
        <name>Mg(2+)</name>
        <dbReference type="ChEBI" id="CHEBI:18420"/>
    </ligand>
</feature>
<evidence type="ECO:0000256" key="4">
    <source>
        <dbReference type="ARBA" id="ARBA00012973"/>
    </source>
</evidence>
<dbReference type="InterPro" id="IPR002034">
    <property type="entry name" value="AIPM/Hcit_synth_CS"/>
</dbReference>
<comment type="cofactor">
    <cofactor evidence="10">
        <name>Mg(2+)</name>
        <dbReference type="ChEBI" id="CHEBI:18420"/>
    </cofactor>
</comment>
<dbReference type="InterPro" id="IPR039371">
    <property type="entry name" value="LeuA_N_DRE-TIM"/>
</dbReference>
<keyword evidence="8 10" id="KW-0479">Metal-binding</keyword>
<keyword evidence="10" id="KW-0460">Magnesium</keyword>
<dbReference type="NCBIfam" id="NF002991">
    <property type="entry name" value="PRK03739.1"/>
    <property type="match status" value="1"/>
</dbReference>
<keyword evidence="6 10" id="KW-0028">Amino-acid biosynthesis</keyword>
<evidence type="ECO:0000256" key="5">
    <source>
        <dbReference type="ARBA" id="ARBA00022430"/>
    </source>
</evidence>
<comment type="subcellular location">
    <subcellularLocation>
        <location evidence="10">Cytoplasm</location>
    </subcellularLocation>
</comment>
<dbReference type="Gene3D" id="3.30.160.270">
    <property type="match status" value="1"/>
</dbReference>
<feature type="binding site" evidence="10">
    <location>
        <position position="279"/>
    </location>
    <ligand>
        <name>Mg(2+)</name>
        <dbReference type="ChEBI" id="CHEBI:18420"/>
    </ligand>
</feature>
<name>A0A1G7ASG7_9PROT</name>
<dbReference type="InterPro" id="IPR036230">
    <property type="entry name" value="LeuA_allosteric_dom_sf"/>
</dbReference>
<evidence type="ECO:0000256" key="1">
    <source>
        <dbReference type="ARBA" id="ARBA00000064"/>
    </source>
</evidence>
<dbReference type="Pfam" id="PF08502">
    <property type="entry name" value="LeuA_dimer"/>
    <property type="match status" value="1"/>
</dbReference>
<dbReference type="EC" id="2.3.3.13" evidence="4 10"/>
<comment type="subunit">
    <text evidence="10">Homodimer.</text>
</comment>
<evidence type="ECO:0000256" key="2">
    <source>
        <dbReference type="ARBA" id="ARBA00004689"/>
    </source>
</evidence>
<dbReference type="OrthoDB" id="9803573at2"/>
<dbReference type="GO" id="GO:0003985">
    <property type="term" value="F:acetyl-CoA C-acetyltransferase activity"/>
    <property type="evidence" value="ECO:0007669"/>
    <property type="project" value="UniProtKB-UniRule"/>
</dbReference>
<dbReference type="PROSITE" id="PS00815">
    <property type="entry name" value="AIPM_HOMOCIT_SYNTH_1"/>
    <property type="match status" value="1"/>
</dbReference>
<evidence type="ECO:0000256" key="6">
    <source>
        <dbReference type="ARBA" id="ARBA00022605"/>
    </source>
</evidence>
<dbReference type="PROSITE" id="PS00816">
    <property type="entry name" value="AIPM_HOMOCIT_SYNTH_2"/>
    <property type="match status" value="1"/>
</dbReference>
<dbReference type="SUPFAM" id="SSF110921">
    <property type="entry name" value="2-isopropylmalate synthase LeuA, allosteric (dimerisation) domain"/>
    <property type="match status" value="1"/>
</dbReference>
<dbReference type="PANTHER" id="PTHR46911:SF1">
    <property type="entry name" value="2-ISOPROPYLMALATE SYNTHASE"/>
    <property type="match status" value="1"/>
</dbReference>
<comment type="pathway">
    <text evidence="2 10">Amino-acid biosynthesis; L-leucine biosynthesis; L-leucine from 3-methyl-2-oxobutanoate: step 1/4.</text>
</comment>
<feature type="compositionally biased region" description="Low complexity" evidence="11">
    <location>
        <begin position="577"/>
        <end position="586"/>
    </location>
</feature>
<evidence type="ECO:0000256" key="10">
    <source>
        <dbReference type="HAMAP-Rule" id="MF_00572"/>
    </source>
</evidence>
<dbReference type="SUPFAM" id="SSF51569">
    <property type="entry name" value="Aldolase"/>
    <property type="match status" value="1"/>
</dbReference>
<dbReference type="EMBL" id="FNAP01000004">
    <property type="protein sequence ID" value="SDE17487.1"/>
    <property type="molecule type" value="Genomic_DNA"/>
</dbReference>
<reference evidence="13 14" key="1">
    <citation type="submission" date="2016-10" db="EMBL/GenBank/DDBJ databases">
        <authorList>
            <person name="de Groot N.N."/>
        </authorList>
    </citation>
    <scope>NUCLEOTIDE SEQUENCE [LARGE SCALE GENOMIC DNA]</scope>
    <source>
        <strain evidence="13 14">ATCC 700224</strain>
    </source>
</reference>
<organism evidence="13 14">
    <name type="scientific">Rhodospira trueperi</name>
    <dbReference type="NCBI Taxonomy" id="69960"/>
    <lineage>
        <taxon>Bacteria</taxon>
        <taxon>Pseudomonadati</taxon>
        <taxon>Pseudomonadota</taxon>
        <taxon>Alphaproteobacteria</taxon>
        <taxon>Rhodospirillales</taxon>
        <taxon>Rhodospirillaceae</taxon>
        <taxon>Rhodospira</taxon>
    </lineage>
</organism>
<keyword evidence="14" id="KW-1185">Reference proteome</keyword>
<feature type="binding site" evidence="10">
    <location>
        <position position="40"/>
    </location>
    <ligand>
        <name>Mg(2+)</name>
        <dbReference type="ChEBI" id="CHEBI:18420"/>
    </ligand>
</feature>
<dbReference type="Gene3D" id="3.20.20.70">
    <property type="entry name" value="Aldolase class I"/>
    <property type="match status" value="1"/>
</dbReference>
<dbReference type="InterPro" id="IPR005668">
    <property type="entry name" value="IPM_Synthase"/>
</dbReference>
<dbReference type="GO" id="GO:0005737">
    <property type="term" value="C:cytoplasm"/>
    <property type="evidence" value="ECO:0007669"/>
    <property type="project" value="UniProtKB-SubCell"/>
</dbReference>
<accession>A0A1G7ASG7</accession>
<proteinExistence type="inferred from homology"/>
<dbReference type="InterPro" id="IPR054692">
    <property type="entry name" value="LeuA-like_post-cat"/>
</dbReference>
<evidence type="ECO:0000313" key="14">
    <source>
        <dbReference type="Proteomes" id="UP000199412"/>
    </source>
</evidence>
<evidence type="ECO:0000256" key="9">
    <source>
        <dbReference type="ARBA" id="ARBA00023304"/>
    </source>
</evidence>
<dbReference type="SUPFAM" id="SSF89000">
    <property type="entry name" value="post-HMGL domain-like"/>
    <property type="match status" value="1"/>
</dbReference>
<dbReference type="InterPro" id="IPR013709">
    <property type="entry name" value="2-isopropylmalate_synth_dimer"/>
</dbReference>
<dbReference type="AlphaFoldDB" id="A0A1G7ASG7"/>
<dbReference type="UniPathway" id="UPA00048">
    <property type="reaction ID" value="UER00070"/>
</dbReference>
<keyword evidence="9 10" id="KW-0100">Branched-chain amino acid biosynthesis</keyword>
<dbReference type="SMART" id="SM00917">
    <property type="entry name" value="LeuA_dimer"/>
    <property type="match status" value="1"/>
</dbReference>
<dbReference type="Pfam" id="PF00682">
    <property type="entry name" value="HMGL-like"/>
    <property type="match status" value="1"/>
</dbReference>
<feature type="domain" description="Pyruvate carboxyltransferase" evidence="12">
    <location>
        <begin position="31"/>
        <end position="304"/>
    </location>
</feature>
<dbReference type="Proteomes" id="UP000199412">
    <property type="component" value="Unassembled WGS sequence"/>
</dbReference>
<dbReference type="GO" id="GO:0009098">
    <property type="term" value="P:L-leucine biosynthetic process"/>
    <property type="evidence" value="ECO:0007669"/>
    <property type="project" value="UniProtKB-UniRule"/>
</dbReference>
<evidence type="ECO:0000259" key="12">
    <source>
        <dbReference type="PROSITE" id="PS50991"/>
    </source>
</evidence>
<keyword evidence="10" id="KW-0963">Cytoplasm</keyword>
<dbReference type="NCBIfam" id="TIGR00970">
    <property type="entry name" value="leuA_yeast"/>
    <property type="match status" value="1"/>
</dbReference>
<dbReference type="PANTHER" id="PTHR46911">
    <property type="match status" value="1"/>
</dbReference>
<comment type="function">
    <text evidence="10">Catalyzes the condensation of the acetyl group of acetyl-CoA with 3-methyl-2-oxobutanoate (2-ketoisovalerate) to form 3-carboxy-3-hydroxy-4-methylpentanoate (2-isopropylmalate).</text>
</comment>
<protein>
    <recommendedName>
        <fullName evidence="4 10">2-isopropylmalate synthase</fullName>
        <ecNumber evidence="4 10">2.3.3.13</ecNumber>
    </recommendedName>
    <alternativeName>
        <fullName evidence="10">Alpha-IPM synthase</fullName>
    </alternativeName>
    <alternativeName>
        <fullName evidence="10">Alpha-isopropylmalate synthase</fullName>
    </alternativeName>
</protein>
<dbReference type="HAMAP" id="MF_00572">
    <property type="entry name" value="LeuA_type2"/>
    <property type="match status" value="1"/>
</dbReference>
<evidence type="ECO:0000256" key="7">
    <source>
        <dbReference type="ARBA" id="ARBA00022679"/>
    </source>
</evidence>
<feature type="region of interest" description="Disordered" evidence="11">
    <location>
        <begin position="562"/>
        <end position="586"/>
    </location>
</feature>
<keyword evidence="7 10" id="KW-0808">Transferase</keyword>
<sequence length="586" mass="64467">MHVDPKAKYRPFPPVDLPDRKWPSATITQAPIWASVDLRDGNQALIEPMGIQRKARLYETLVRMGFKEIEVGFPAASQTDFDFARYLIENDMVPEDVTLQVLVQAREPLIRRTFEALKGCRRAIVHVYNSTSELQRRVVFGMDRAGIIDIARQGAELIHSLAGETDTDIHYQYSPESFTGTELDFAVEICEAVMDVFQPTPEKRLILNLPSTVEMATPNVYADQIEWFSRNVKNRDSVIISLHPHNDRGTGVAATELALMAGADRVEGTLFGNGERTGNVDVVTLAMNMFTQGVDPGLDCSNMPELVTTAEYCNRLPVHPRHPYAGELVFTAFSGSHQDAINKGLRALRQSNSGMWEVPYLPIDPTDVGRTYEAVIRINSQSGKGGVAHILERDHALQMPRNLQVEFSGVVQHITDESEGEVTAMQLWDIFQTEYLVQNPGDLALKEYRTVPDTHATDIRVLDAVLVVNGEEHKVSGRGNGPLDAFVDALKTDLGMALEVVNYSEHALGTGANAQAYAYVEMKAEGHAPMYGVGRHTNIVQASLNAILSSVNRVRRLNAAGCSGGARSTQKAKEDAQAAGTEAAAE</sequence>
<dbReference type="PROSITE" id="PS50991">
    <property type="entry name" value="PYR_CT"/>
    <property type="match status" value="1"/>
</dbReference>
<comment type="similarity">
    <text evidence="3 10">Belongs to the alpha-IPM synthase/homocitrate synthase family. LeuA type 2 subfamily.</text>
</comment>
<dbReference type="Pfam" id="PF22615">
    <property type="entry name" value="IPMS_D2"/>
    <property type="match status" value="1"/>
</dbReference>
<dbReference type="InterPro" id="IPR013785">
    <property type="entry name" value="Aldolase_TIM"/>
</dbReference>
<gene>
    <name evidence="10" type="primary">leuA</name>
    <name evidence="13" type="ORF">SAMN05421720_10462</name>
</gene>
<evidence type="ECO:0000256" key="11">
    <source>
        <dbReference type="SAM" id="MobiDB-lite"/>
    </source>
</evidence>
<evidence type="ECO:0000256" key="8">
    <source>
        <dbReference type="ARBA" id="ARBA00022723"/>
    </source>
</evidence>
<evidence type="ECO:0000313" key="13">
    <source>
        <dbReference type="EMBL" id="SDE17487.1"/>
    </source>
</evidence>